<evidence type="ECO:0000313" key="3">
    <source>
        <dbReference type="Proteomes" id="UP000532273"/>
    </source>
</evidence>
<dbReference type="EMBL" id="BMHZ01000001">
    <property type="protein sequence ID" value="GGG93399.1"/>
    <property type="molecule type" value="Genomic_DNA"/>
</dbReference>
<keyword evidence="4" id="KW-1185">Reference proteome</keyword>
<organism evidence="2 3">
    <name type="scientific">Pedobacter zeae</name>
    <dbReference type="NCBI Taxonomy" id="1737356"/>
    <lineage>
        <taxon>Bacteria</taxon>
        <taxon>Pseudomonadati</taxon>
        <taxon>Bacteroidota</taxon>
        <taxon>Sphingobacteriia</taxon>
        <taxon>Sphingobacteriales</taxon>
        <taxon>Sphingobacteriaceae</taxon>
        <taxon>Pedobacter</taxon>
    </lineage>
</organism>
<name>A0A7W6KCL5_9SPHI</name>
<dbReference type="Proteomes" id="UP000532273">
    <property type="component" value="Unassembled WGS sequence"/>
</dbReference>
<sequence>MEKLLIIAGAVALAAYLMMEHRRIKRHEAYDPEIERFRYMENLNPDELMIELIRMSRSDKEALLKTLINKSEYTYNNRLVIQAIRFFLIEEQTTY</sequence>
<gene>
    <name evidence="1" type="ORF">GCM10007422_03270</name>
    <name evidence="2" type="ORF">GGQ60_002327</name>
</gene>
<evidence type="ECO:0000313" key="2">
    <source>
        <dbReference type="EMBL" id="MBB4108346.1"/>
    </source>
</evidence>
<reference evidence="2 3" key="3">
    <citation type="submission" date="2020-08" db="EMBL/GenBank/DDBJ databases">
        <title>Genomic Encyclopedia of Type Strains, Phase IV (KMG-IV): sequencing the most valuable type-strain genomes for metagenomic binning, comparative biology and taxonomic classification.</title>
        <authorList>
            <person name="Goeker M."/>
        </authorList>
    </citation>
    <scope>NUCLEOTIDE SEQUENCE [LARGE SCALE GENOMIC DNA]</scope>
    <source>
        <strain evidence="2 3">DSM 100774</strain>
    </source>
</reference>
<dbReference type="AlphaFoldDB" id="A0A7W6KCL5"/>
<dbReference type="Proteomes" id="UP000642938">
    <property type="component" value="Unassembled WGS sequence"/>
</dbReference>
<reference evidence="1" key="1">
    <citation type="journal article" date="2014" name="Int. J. Syst. Evol. Microbiol.">
        <title>Complete genome of a new Firmicutes species belonging to the dominant human colonic microbiota ('Ruminococcus bicirculans') reveals two chromosomes and a selective capacity to utilize plant glucans.</title>
        <authorList>
            <consortium name="NISC Comparative Sequencing Program"/>
            <person name="Wegmann U."/>
            <person name="Louis P."/>
            <person name="Goesmann A."/>
            <person name="Henrissat B."/>
            <person name="Duncan S.H."/>
            <person name="Flint H.J."/>
        </authorList>
    </citation>
    <scope>NUCLEOTIDE SEQUENCE</scope>
    <source>
        <strain evidence="1">CGMCC 1.15287</strain>
    </source>
</reference>
<comment type="caution">
    <text evidence="2">The sequence shown here is derived from an EMBL/GenBank/DDBJ whole genome shotgun (WGS) entry which is preliminary data.</text>
</comment>
<evidence type="ECO:0000313" key="4">
    <source>
        <dbReference type="Proteomes" id="UP000642938"/>
    </source>
</evidence>
<reference evidence="1" key="4">
    <citation type="submission" date="2024-05" db="EMBL/GenBank/DDBJ databases">
        <authorList>
            <person name="Sun Q."/>
            <person name="Zhou Y."/>
        </authorList>
    </citation>
    <scope>NUCLEOTIDE SEQUENCE</scope>
    <source>
        <strain evidence="1">CGMCC 1.15287</strain>
    </source>
</reference>
<evidence type="ECO:0000313" key="1">
    <source>
        <dbReference type="EMBL" id="GGG93399.1"/>
    </source>
</evidence>
<accession>A0A7W6KCL5</accession>
<dbReference type="EMBL" id="JACIEF010000002">
    <property type="protein sequence ID" value="MBB4108346.1"/>
    <property type="molecule type" value="Genomic_DNA"/>
</dbReference>
<reference evidence="4" key="2">
    <citation type="journal article" date="2019" name="Int. J. Syst. Evol. Microbiol.">
        <title>The Global Catalogue of Microorganisms (GCM) 10K type strain sequencing project: providing services to taxonomists for standard genome sequencing and annotation.</title>
        <authorList>
            <consortium name="The Broad Institute Genomics Platform"/>
            <consortium name="The Broad Institute Genome Sequencing Center for Infectious Disease"/>
            <person name="Wu L."/>
            <person name="Ma J."/>
        </authorList>
    </citation>
    <scope>NUCLEOTIDE SEQUENCE [LARGE SCALE GENOMIC DNA]</scope>
    <source>
        <strain evidence="4">CGMCC 1.15287</strain>
    </source>
</reference>
<dbReference type="RefSeq" id="WP_183763779.1">
    <property type="nucleotide sequence ID" value="NZ_BMHZ01000001.1"/>
</dbReference>
<proteinExistence type="predicted"/>
<protein>
    <submittedName>
        <fullName evidence="2">Uncharacterized protein</fullName>
    </submittedName>
</protein>